<keyword evidence="5" id="KW-0966">Cell projection</keyword>
<evidence type="ECO:0000256" key="3">
    <source>
        <dbReference type="ARBA" id="ARBA00022490"/>
    </source>
</evidence>
<dbReference type="NCBIfam" id="NF012200">
    <property type="entry name" value="choice_anch_D"/>
    <property type="match status" value="2"/>
</dbReference>
<feature type="transmembrane region" description="Helical" evidence="6">
    <location>
        <begin position="1504"/>
        <end position="1528"/>
    </location>
</feature>
<keyword evidence="10" id="KW-1185">Reference proteome</keyword>
<evidence type="ECO:0000259" key="8">
    <source>
        <dbReference type="Pfam" id="PF22544"/>
    </source>
</evidence>
<name>B5E8I5_CITBB</name>
<reference evidence="9 10" key="2">
    <citation type="journal article" date="2010" name="BMC Genomics">
        <title>The genome of Geobacter bemidjiensis, exemplar for the subsurface clade of Geobacter species that predominate in Fe(III)-reducing subsurface environments.</title>
        <authorList>
            <person name="Aklujkar M."/>
            <person name="Young N.D."/>
            <person name="Holmes D."/>
            <person name="Chavan M."/>
            <person name="Risso C."/>
            <person name="Kiss H.E."/>
            <person name="Han C.S."/>
            <person name="Land M.L."/>
            <person name="Lovley D.R."/>
        </authorList>
    </citation>
    <scope>NUCLEOTIDE SEQUENCE [LARGE SCALE GENOMIC DNA]</scope>
    <source>
        <strain evidence="10">ATCC BAA-1014 / DSM 16622 / JCM 12645 / Bem</strain>
    </source>
</reference>
<keyword evidence="6" id="KW-1133">Transmembrane helix</keyword>
<keyword evidence="4" id="KW-0969">Cilium</keyword>
<reference evidence="9 10" key="1">
    <citation type="submission" date="2008-07" db="EMBL/GenBank/DDBJ databases">
        <title>Complete sequence of Geobacter bemidjiensis BEM.</title>
        <authorList>
            <consortium name="US DOE Joint Genome Institute"/>
            <person name="Lucas S."/>
            <person name="Copeland A."/>
            <person name="Lapidus A."/>
            <person name="Glavina del Rio T."/>
            <person name="Dalin E."/>
            <person name="Tice H."/>
            <person name="Bruce D."/>
            <person name="Goodwin L."/>
            <person name="Pitluck S."/>
            <person name="Kiss H."/>
            <person name="Brettin T."/>
            <person name="Detter J.C."/>
            <person name="Han C."/>
            <person name="Kuske C.R."/>
            <person name="Schmutz J."/>
            <person name="Larimer F."/>
            <person name="Land M."/>
            <person name="Hauser L."/>
            <person name="Kyrpides N."/>
            <person name="Lykidis A."/>
            <person name="Lovley D."/>
            <person name="Richardson P."/>
        </authorList>
    </citation>
    <scope>NUCLEOTIDE SEQUENCE [LARGE SCALE GENOMIC DNA]</scope>
    <source>
        <strain evidence="10">ATCC BAA-1014 / DSM 16622 / JCM 12645 / Bem</strain>
    </source>
</reference>
<evidence type="ECO:0000256" key="1">
    <source>
        <dbReference type="ARBA" id="ARBA00004138"/>
    </source>
</evidence>
<dbReference type="InterPro" id="IPR049886">
    <property type="entry name" value="CFI_box_CTERM_dom"/>
</dbReference>
<dbReference type="eggNOG" id="COG3794">
    <property type="taxonomic scope" value="Bacteria"/>
</dbReference>
<evidence type="ECO:0000256" key="6">
    <source>
        <dbReference type="SAM" id="Phobius"/>
    </source>
</evidence>
<dbReference type="InterPro" id="IPR013783">
    <property type="entry name" value="Ig-like_fold"/>
</dbReference>
<dbReference type="STRING" id="404380.Gbem_1552"/>
<evidence type="ECO:0000256" key="2">
    <source>
        <dbReference type="ARBA" id="ARBA00004496"/>
    </source>
</evidence>
<dbReference type="Gene3D" id="2.60.40.10">
    <property type="entry name" value="Immunoglobulins"/>
    <property type="match status" value="5"/>
</dbReference>
<feature type="chain" id="PRO_5002832214" evidence="7">
    <location>
        <begin position="24"/>
        <end position="1544"/>
    </location>
</feature>
<protein>
    <submittedName>
        <fullName evidence="9">Lipoprotein, putative</fullName>
    </submittedName>
</protein>
<dbReference type="eggNOG" id="COG0823">
    <property type="taxonomic scope" value="Bacteria"/>
</dbReference>
<sequence length="1544" mass="161550">MNLKRYARWILPLMIFAALIACSGQDGKQQAGAKKTTGKVLDVDQQVTTDSNDQAQPSVAYDNVNHQFFSVWTDSRVAGATSIYGRFSFGQSLYSDGKLRFDNTTSHATKTGTPPMTLGTEIRITDSSYVAPAAHRDQRQPKVAFYPDPDPAGPDNSKFLVVWTDSRNGYSQIFGQFISAAGQYLNQAGAVTATPSNFAITEHVGTSFNGTVGVTGSSTFPVSNGTVSIAVGSPTAVVGAGTTFTSITPGDVIVIQGVSYSVAAVADNTHLTLTTPYTLFPGGISVSGLHYYSFHATTPTATVTGAMTQFNADHITPGDKIAVNNVWYEVLSVDPAVEQLTLTTTAAMSFTGAGQSYRTTAHLNQADPDIIYNTVTREFVVSWMDTSNRDTNNTMEITGSVCSNSTLVNYLPYPLVDDNVIKYVTINPATGSLGAKQTVSSLVSQGELQESSSTITTSWSVQLAESKPKLAFNPSSGENYVAWSGINGTVTMTLRYEVSSTTSTCIYKDAIFVASDVDATPKIKIRRNAGLGLVKDYSFGTDATSPALALDPNTKRLLIAWEDNVNAANTGKDILGQIMDVTSFTPYRSPVNISNATGDQSSPTASFDPVNSRFFVAWEDARNQSANISNIDVYGQFIDPQGNLSGGNTIITVAPSNQLAPAVAFGDVYFRKFMVVWTDGRLNNNSDISTQLLEYSTLPQLVVTDAQGIPIYSGSIDFGNVDISTATPYKDISFKIRNEGNSQLTISLISDPAAPFSFITPKPATVSPGTSADMTIRFQPTGAGSYAGNSTNGYKMAFNSDGGEAVIYLSGAGVGTQPLSIASTVLPDGTAGVAYPATTLGANGGVIPYGNWTVTSGTLPPGLSLNNSTGVLSGTISPTALPTYSFTVSVTDHAAATSTKTFTMNVTAMSISNTSLRSWTQLNPGYTDQLTASIGGVAIAPTKVTWAAVGPVPQGLVVNSDGTVTSTATGPLIAGANTLTVSATYIDTGVTPNATYTATKTLNLTINPALSVTTTSLPAVVVGANYSQPLVKLGGTPSYTWSLASGSLPPGLQMDLSTGAITGVPTGTGTFQFSVLLSDATGATTQRALSIQVNPTLSLSTTALDPVMSGAAYLQKLTAVGGTKPYRWTSSGNLPPGVALDAATGIISGTVTAGGEYYFYVRVTDYDGATVEKLYTVVVNTPGLPSSTIVYVDGTGSTVNAYSFGSVMTGSRKPSASLKLKNTGSVPVMLSSISADTSEIVPYVPTGYQLDPGMSVPVEIGFTPTAVKPYSGKVTITDSFGTTYPLTVTGNGVTSTAAIASGSGGITGSTALAYFTPPASFVSANKPSDFTISTVIGVRLDNVVPNGTVNVDVTFGSLPANPVFYKVTNGVWTPVPNPVARSGNVVTFAVQDNNPLHDSDNAPGFIQDPIVVGSIGAATDPTSGTGNNIAPPSSGGSSGGGCFIATAAFGSYLDPQVVVLRHFRDNVLMKSAPGRAFVKFYYTYSPPVADFIYEHDLLRLLTRWALTPLIFAVKYPLALLALPVLFAWRRMRGIQVPGRVEEKA</sequence>
<comment type="subcellular location">
    <subcellularLocation>
        <location evidence="1">Cell projection</location>
        <location evidence="1">Cilium</location>
    </subcellularLocation>
    <subcellularLocation>
        <location evidence="2">Cytoplasm</location>
    </subcellularLocation>
</comment>
<dbReference type="GO" id="GO:0005737">
    <property type="term" value="C:cytoplasm"/>
    <property type="evidence" value="ECO:0007669"/>
    <property type="project" value="UniProtKB-SubCell"/>
</dbReference>
<evidence type="ECO:0000256" key="5">
    <source>
        <dbReference type="ARBA" id="ARBA00023273"/>
    </source>
</evidence>
<dbReference type="Proteomes" id="UP000008825">
    <property type="component" value="Chromosome"/>
</dbReference>
<keyword evidence="6" id="KW-0472">Membrane</keyword>
<gene>
    <name evidence="9" type="ordered locus">Gbem_1552</name>
</gene>
<organism evidence="9 10">
    <name type="scientific">Citrifermentans bemidjiense (strain ATCC BAA-1014 / DSM 16622 / JCM 12645 / Bem)</name>
    <name type="common">Geobacter bemidjiensis</name>
    <dbReference type="NCBI Taxonomy" id="404380"/>
    <lineage>
        <taxon>Bacteria</taxon>
        <taxon>Pseudomonadati</taxon>
        <taxon>Thermodesulfobacteriota</taxon>
        <taxon>Desulfuromonadia</taxon>
        <taxon>Geobacterales</taxon>
        <taxon>Geobacteraceae</taxon>
        <taxon>Citrifermentans</taxon>
    </lineage>
</organism>
<dbReference type="EMBL" id="CP001124">
    <property type="protein sequence ID" value="ACH38570.1"/>
    <property type="molecule type" value="Genomic_DNA"/>
</dbReference>
<dbReference type="HOGENOM" id="CLU_243333_0_0_7"/>
<dbReference type="InterPro" id="IPR053784">
    <property type="entry name" value="Choice_anch_U_dom"/>
</dbReference>
<evidence type="ECO:0000313" key="10">
    <source>
        <dbReference type="Proteomes" id="UP000008825"/>
    </source>
</evidence>
<keyword evidence="6" id="KW-0812">Transmembrane</keyword>
<proteinExistence type="predicted"/>
<dbReference type="KEGG" id="gbm:Gbem_1552"/>
<dbReference type="InterPro" id="IPR053879">
    <property type="entry name" value="HYDIN_VesB_CFA65-like_Ig"/>
</dbReference>
<dbReference type="InterPro" id="IPR015919">
    <property type="entry name" value="Cadherin-like_sf"/>
</dbReference>
<dbReference type="GO" id="GO:0016020">
    <property type="term" value="C:membrane"/>
    <property type="evidence" value="ECO:0007669"/>
    <property type="project" value="InterPro"/>
</dbReference>
<evidence type="ECO:0000256" key="4">
    <source>
        <dbReference type="ARBA" id="ARBA00023069"/>
    </source>
</evidence>
<accession>B5E8I5</accession>
<keyword evidence="9" id="KW-0449">Lipoprotein</keyword>
<dbReference type="eggNOG" id="COG4625">
    <property type="taxonomic scope" value="Bacteria"/>
</dbReference>
<dbReference type="Pfam" id="PF05345">
    <property type="entry name" value="He_PIG"/>
    <property type="match status" value="3"/>
</dbReference>
<dbReference type="GO" id="GO:0005509">
    <property type="term" value="F:calcium ion binding"/>
    <property type="evidence" value="ECO:0007669"/>
    <property type="project" value="InterPro"/>
</dbReference>
<evidence type="ECO:0000256" key="7">
    <source>
        <dbReference type="SAM" id="SignalP"/>
    </source>
</evidence>
<dbReference type="PROSITE" id="PS51257">
    <property type="entry name" value="PROKAR_LIPOPROTEIN"/>
    <property type="match status" value="1"/>
</dbReference>
<dbReference type="SUPFAM" id="SSF49313">
    <property type="entry name" value="Cadherin-like"/>
    <property type="match status" value="3"/>
</dbReference>
<dbReference type="NCBIfam" id="NF041766">
    <property type="entry name" value="choice_anch_U"/>
    <property type="match status" value="1"/>
</dbReference>
<dbReference type="Pfam" id="PF22544">
    <property type="entry name" value="HYDIN_VesB_CFA65-like_Ig"/>
    <property type="match status" value="1"/>
</dbReference>
<feature type="signal peptide" evidence="7">
    <location>
        <begin position="1"/>
        <end position="23"/>
    </location>
</feature>
<keyword evidence="7" id="KW-0732">Signal</keyword>
<dbReference type="RefSeq" id="WP_012529986.1">
    <property type="nucleotide sequence ID" value="NC_011146.1"/>
</dbReference>
<keyword evidence="3" id="KW-0963">Cytoplasm</keyword>
<feature type="domain" description="HYDIN/VesB/CFA65-like Ig-like" evidence="8">
    <location>
        <begin position="715"/>
        <end position="787"/>
    </location>
</feature>
<evidence type="ECO:0000313" key="9">
    <source>
        <dbReference type="EMBL" id="ACH38570.1"/>
    </source>
</evidence>
<dbReference type="NCBIfam" id="NF041770">
    <property type="entry name" value="CFI_box_CTERM"/>
    <property type="match status" value="1"/>
</dbReference>